<comment type="similarity">
    <text evidence="1">Belongs to the AAA ATPase family.</text>
</comment>
<evidence type="ECO:0000256" key="1">
    <source>
        <dbReference type="RuleBase" id="RU003651"/>
    </source>
</evidence>
<dbReference type="InterPro" id="IPR027417">
    <property type="entry name" value="P-loop_NTPase"/>
</dbReference>
<keyword evidence="4" id="KW-1185">Reference proteome</keyword>
<name>A0A5B2VA62_9HYPH</name>
<evidence type="ECO:0000313" key="4">
    <source>
        <dbReference type="Proteomes" id="UP000323142"/>
    </source>
</evidence>
<feature type="domain" description="AAA+ ATPase" evidence="2">
    <location>
        <begin position="146"/>
        <end position="282"/>
    </location>
</feature>
<keyword evidence="1 3" id="KW-0067">ATP-binding</keyword>
<sequence>MALRETRANAGQVSLQDGVYAEGITRVLPLYAADAQANDALVLGTWLTGGLRVPVSPLDRIQSLLTWLPPEALVRIVKTAGLSPEGIVPVQAGRTGAEFAGTPPRQGMAEGRFKLPGRAGLENFFNDHVVDVVQNPEHYRALGIGNPPAIILEGPPGCGKTFAVEKLVEFLGWPQFTIEASSIASPYIHETSRKVSQLFRDAIGAAPAVVVIDEVDAFLSERDAGPTSQHRVEEIAEFLRLIPEAIKAGVLIIGMTNRIDVIDPAILRRGRFDHVVKVDFASREEMLDLLLTLLQGVPVSEDIDLQAYATRLVGRPLSDASFIVREGARLAAKARKTQIDAGCVEEALSAMLARDGTRTSARIGFI</sequence>
<reference evidence="3 4" key="1">
    <citation type="submission" date="2019-09" db="EMBL/GenBank/DDBJ databases">
        <title>Salinarimonas rosea gen. nov., sp. nov., a new member of the a-2 subgroup of the Proteobacteria.</title>
        <authorList>
            <person name="Liu J."/>
        </authorList>
    </citation>
    <scope>NUCLEOTIDE SEQUENCE [LARGE SCALE GENOMIC DNA]</scope>
    <source>
        <strain evidence="3 4">BN140002</strain>
    </source>
</reference>
<keyword evidence="1" id="KW-0547">Nucleotide-binding</keyword>
<evidence type="ECO:0000313" key="3">
    <source>
        <dbReference type="EMBL" id="KAA2235901.1"/>
    </source>
</evidence>
<dbReference type="SMART" id="SM00382">
    <property type="entry name" value="AAA"/>
    <property type="match status" value="1"/>
</dbReference>
<dbReference type="PROSITE" id="PS00674">
    <property type="entry name" value="AAA"/>
    <property type="match status" value="1"/>
</dbReference>
<protein>
    <submittedName>
        <fullName evidence="3">ATP-binding protein</fullName>
    </submittedName>
</protein>
<dbReference type="Gene3D" id="1.10.8.60">
    <property type="match status" value="1"/>
</dbReference>
<dbReference type="GO" id="GO:0005524">
    <property type="term" value="F:ATP binding"/>
    <property type="evidence" value="ECO:0007669"/>
    <property type="project" value="UniProtKB-KW"/>
</dbReference>
<dbReference type="PANTHER" id="PTHR23077">
    <property type="entry name" value="AAA-FAMILY ATPASE"/>
    <property type="match status" value="1"/>
</dbReference>
<dbReference type="InterPro" id="IPR003960">
    <property type="entry name" value="ATPase_AAA_CS"/>
</dbReference>
<accession>A0A5B2VA62</accession>
<dbReference type="Proteomes" id="UP000323142">
    <property type="component" value="Unassembled WGS sequence"/>
</dbReference>
<dbReference type="EMBL" id="VUOA01000032">
    <property type="protein sequence ID" value="KAA2235901.1"/>
    <property type="molecule type" value="Genomic_DNA"/>
</dbReference>
<dbReference type="InterPro" id="IPR003959">
    <property type="entry name" value="ATPase_AAA_core"/>
</dbReference>
<dbReference type="CDD" id="cd19481">
    <property type="entry name" value="RecA-like_protease"/>
    <property type="match status" value="1"/>
</dbReference>
<dbReference type="InterPro" id="IPR003593">
    <property type="entry name" value="AAA+_ATPase"/>
</dbReference>
<evidence type="ECO:0000259" key="2">
    <source>
        <dbReference type="SMART" id="SM00382"/>
    </source>
</evidence>
<organism evidence="3 4">
    <name type="scientific">Salinarimonas soli</name>
    <dbReference type="NCBI Taxonomy" id="1638099"/>
    <lineage>
        <taxon>Bacteria</taxon>
        <taxon>Pseudomonadati</taxon>
        <taxon>Pseudomonadota</taxon>
        <taxon>Alphaproteobacteria</taxon>
        <taxon>Hyphomicrobiales</taxon>
        <taxon>Salinarimonadaceae</taxon>
        <taxon>Salinarimonas</taxon>
    </lineage>
</organism>
<dbReference type="InterPro" id="IPR050168">
    <property type="entry name" value="AAA_ATPase_domain"/>
</dbReference>
<dbReference type="SUPFAM" id="SSF52540">
    <property type="entry name" value="P-loop containing nucleoside triphosphate hydrolases"/>
    <property type="match status" value="1"/>
</dbReference>
<proteinExistence type="inferred from homology"/>
<dbReference type="OrthoDB" id="9809379at2"/>
<comment type="caution">
    <text evidence="3">The sequence shown here is derived from an EMBL/GenBank/DDBJ whole genome shotgun (WGS) entry which is preliminary data.</text>
</comment>
<dbReference type="Pfam" id="PF00004">
    <property type="entry name" value="AAA"/>
    <property type="match status" value="1"/>
</dbReference>
<dbReference type="GO" id="GO:0016887">
    <property type="term" value="F:ATP hydrolysis activity"/>
    <property type="evidence" value="ECO:0007669"/>
    <property type="project" value="InterPro"/>
</dbReference>
<reference evidence="3 4" key="2">
    <citation type="submission" date="2019-09" db="EMBL/GenBank/DDBJ databases">
        <authorList>
            <person name="Jin C."/>
        </authorList>
    </citation>
    <scope>NUCLEOTIDE SEQUENCE [LARGE SCALE GENOMIC DNA]</scope>
    <source>
        <strain evidence="3 4">BN140002</strain>
    </source>
</reference>
<dbReference type="Gene3D" id="3.40.50.300">
    <property type="entry name" value="P-loop containing nucleotide triphosphate hydrolases"/>
    <property type="match status" value="1"/>
</dbReference>
<dbReference type="AlphaFoldDB" id="A0A5B2VA62"/>
<gene>
    <name evidence="3" type="ORF">F0L46_17725</name>
</gene>